<feature type="non-terminal residue" evidence="1">
    <location>
        <position position="1"/>
    </location>
</feature>
<sequence>RAPGIPFDLRGGLVLPSSNWPGPGFAVHLDKYWPATGSSALPLSVLLSQISSTSTFSGSLLLLASAALAVGLSGNSLPSRCEEAEHSGLPVHGEDERREVRMSILGGNWPQADPWVFFRRVLFCGC</sequence>
<dbReference type="EMBL" id="CAJNNW010032669">
    <property type="protein sequence ID" value="CAE8714708.1"/>
    <property type="molecule type" value="Genomic_DNA"/>
</dbReference>
<accession>A0A813KWW7</accession>
<comment type="caution">
    <text evidence="1">The sequence shown here is derived from an EMBL/GenBank/DDBJ whole genome shotgun (WGS) entry which is preliminary data.</text>
</comment>
<evidence type="ECO:0000313" key="1">
    <source>
        <dbReference type="EMBL" id="CAE8714708.1"/>
    </source>
</evidence>
<name>A0A813KWW7_POLGL</name>
<evidence type="ECO:0000313" key="2">
    <source>
        <dbReference type="Proteomes" id="UP000626109"/>
    </source>
</evidence>
<dbReference type="AlphaFoldDB" id="A0A813KWW7"/>
<reference evidence="1" key="1">
    <citation type="submission" date="2021-02" db="EMBL/GenBank/DDBJ databases">
        <authorList>
            <person name="Dougan E. K."/>
            <person name="Rhodes N."/>
            <person name="Thang M."/>
            <person name="Chan C."/>
        </authorList>
    </citation>
    <scope>NUCLEOTIDE SEQUENCE</scope>
</reference>
<dbReference type="Proteomes" id="UP000626109">
    <property type="component" value="Unassembled WGS sequence"/>
</dbReference>
<proteinExistence type="predicted"/>
<organism evidence="1 2">
    <name type="scientific">Polarella glacialis</name>
    <name type="common">Dinoflagellate</name>
    <dbReference type="NCBI Taxonomy" id="89957"/>
    <lineage>
        <taxon>Eukaryota</taxon>
        <taxon>Sar</taxon>
        <taxon>Alveolata</taxon>
        <taxon>Dinophyceae</taxon>
        <taxon>Suessiales</taxon>
        <taxon>Suessiaceae</taxon>
        <taxon>Polarella</taxon>
    </lineage>
</organism>
<protein>
    <submittedName>
        <fullName evidence="1">Uncharacterized protein</fullName>
    </submittedName>
</protein>
<gene>
    <name evidence="1" type="ORF">PGLA2088_LOCUS38147</name>
</gene>